<dbReference type="AlphaFoldDB" id="A0AAV4X9T1"/>
<dbReference type="EMBL" id="BPLR01017389">
    <property type="protein sequence ID" value="GIY91223.1"/>
    <property type="molecule type" value="Genomic_DNA"/>
</dbReference>
<name>A0AAV4X9T1_CAEEX</name>
<comment type="caution">
    <text evidence="2">The sequence shown here is derived from an EMBL/GenBank/DDBJ whole genome shotgun (WGS) entry which is preliminary data.</text>
</comment>
<organism evidence="2 3">
    <name type="scientific">Caerostris extrusa</name>
    <name type="common">Bark spider</name>
    <name type="synonym">Caerostris bankana</name>
    <dbReference type="NCBI Taxonomy" id="172846"/>
    <lineage>
        <taxon>Eukaryota</taxon>
        <taxon>Metazoa</taxon>
        <taxon>Ecdysozoa</taxon>
        <taxon>Arthropoda</taxon>
        <taxon>Chelicerata</taxon>
        <taxon>Arachnida</taxon>
        <taxon>Araneae</taxon>
        <taxon>Araneomorphae</taxon>
        <taxon>Entelegynae</taxon>
        <taxon>Araneoidea</taxon>
        <taxon>Araneidae</taxon>
        <taxon>Caerostris</taxon>
    </lineage>
</organism>
<dbReference type="Proteomes" id="UP001054945">
    <property type="component" value="Unassembled WGS sequence"/>
</dbReference>
<feature type="region of interest" description="Disordered" evidence="1">
    <location>
        <begin position="123"/>
        <end position="156"/>
    </location>
</feature>
<keyword evidence="3" id="KW-1185">Reference proteome</keyword>
<reference evidence="2 3" key="1">
    <citation type="submission" date="2021-06" db="EMBL/GenBank/DDBJ databases">
        <title>Caerostris extrusa draft genome.</title>
        <authorList>
            <person name="Kono N."/>
            <person name="Arakawa K."/>
        </authorList>
    </citation>
    <scope>NUCLEOTIDE SEQUENCE [LARGE SCALE GENOMIC DNA]</scope>
</reference>
<accession>A0AAV4X9T1</accession>
<evidence type="ECO:0000313" key="3">
    <source>
        <dbReference type="Proteomes" id="UP001054945"/>
    </source>
</evidence>
<evidence type="ECO:0000313" key="2">
    <source>
        <dbReference type="EMBL" id="GIY91223.1"/>
    </source>
</evidence>
<sequence length="173" mass="19038">MQSVEDLSSPKSSRFPKLAALPGDVHYDAHPPPASAVHTLRNAGGLLPPTPSPKFFARALSGNPSPVELQRPAVRPSTMQIEPLDENEMKMKVQNTEGNNRSAFANFLMSGSPNNYRDAYSKKEDISRQQVGGRWGGGGMEHMSVPPKEKESQCPSFISLPYPPKMISYRFLI</sequence>
<protein>
    <submittedName>
        <fullName evidence="2">Uncharacterized protein</fullName>
    </submittedName>
</protein>
<evidence type="ECO:0000256" key="1">
    <source>
        <dbReference type="SAM" id="MobiDB-lite"/>
    </source>
</evidence>
<proteinExistence type="predicted"/>
<gene>
    <name evidence="2" type="ORF">CEXT_472971</name>
</gene>